<proteinExistence type="predicted"/>
<evidence type="ECO:0000313" key="3">
    <source>
        <dbReference type="Proteomes" id="UP000092445"/>
    </source>
</evidence>
<dbReference type="AlphaFoldDB" id="A0A1A9ZTY3"/>
<keyword evidence="3" id="KW-1185">Reference proteome</keyword>
<reference evidence="2" key="2">
    <citation type="submission" date="2020-05" db="UniProtKB">
        <authorList>
            <consortium name="EnsemblMetazoa"/>
        </authorList>
    </citation>
    <scope>IDENTIFICATION</scope>
    <source>
        <strain evidence="2">IAEA</strain>
    </source>
</reference>
<dbReference type="EnsemblMetazoa" id="GPAI024918-RA">
    <property type="protein sequence ID" value="GPAI024918-PA"/>
    <property type="gene ID" value="GPAI024918"/>
</dbReference>
<sequence length="127" mass="14816">MIENFELNRCSSFNIKLFFYWQRASHIERMKFLCFVFLLFFLDSYLILGNYSLGFPSTNKFTHLVSSGSIATIMRFVAEEVLIADSTKLTKIDRWRKVCNITDDDNDGDGDWTYNCVSTPIRKLSIV</sequence>
<name>A0A1A9ZTY3_GLOPL</name>
<keyword evidence="1" id="KW-0812">Transmembrane</keyword>
<protein>
    <submittedName>
        <fullName evidence="2">Uncharacterized protein</fullName>
    </submittedName>
</protein>
<evidence type="ECO:0000256" key="1">
    <source>
        <dbReference type="SAM" id="Phobius"/>
    </source>
</evidence>
<keyword evidence="1" id="KW-1133">Transmembrane helix</keyword>
<dbReference type="Proteomes" id="UP000092445">
    <property type="component" value="Unassembled WGS sequence"/>
</dbReference>
<reference evidence="3" key="1">
    <citation type="submission" date="2014-03" db="EMBL/GenBank/DDBJ databases">
        <authorList>
            <person name="Aksoy S."/>
            <person name="Warren W."/>
            <person name="Wilson R.K."/>
        </authorList>
    </citation>
    <scope>NUCLEOTIDE SEQUENCE [LARGE SCALE GENOMIC DNA]</scope>
    <source>
        <strain evidence="3">IAEA</strain>
    </source>
</reference>
<keyword evidence="1" id="KW-0472">Membrane</keyword>
<evidence type="ECO:0000313" key="2">
    <source>
        <dbReference type="EnsemblMetazoa" id="GPAI024918-PA"/>
    </source>
</evidence>
<dbReference type="VEuPathDB" id="VectorBase:GPAI024918"/>
<accession>A0A1A9ZTY3</accession>
<feature type="transmembrane region" description="Helical" evidence="1">
    <location>
        <begin position="32"/>
        <end position="53"/>
    </location>
</feature>
<organism evidence="2 3">
    <name type="scientific">Glossina pallidipes</name>
    <name type="common">Tsetse fly</name>
    <dbReference type="NCBI Taxonomy" id="7398"/>
    <lineage>
        <taxon>Eukaryota</taxon>
        <taxon>Metazoa</taxon>
        <taxon>Ecdysozoa</taxon>
        <taxon>Arthropoda</taxon>
        <taxon>Hexapoda</taxon>
        <taxon>Insecta</taxon>
        <taxon>Pterygota</taxon>
        <taxon>Neoptera</taxon>
        <taxon>Endopterygota</taxon>
        <taxon>Diptera</taxon>
        <taxon>Brachycera</taxon>
        <taxon>Muscomorpha</taxon>
        <taxon>Hippoboscoidea</taxon>
        <taxon>Glossinidae</taxon>
        <taxon>Glossina</taxon>
    </lineage>
</organism>